<dbReference type="RefSeq" id="WP_144007205.1">
    <property type="nucleotide sequence ID" value="NZ_JADYTN010000013.1"/>
</dbReference>
<dbReference type="Proteomes" id="UP001200470">
    <property type="component" value="Unassembled WGS sequence"/>
</dbReference>
<comment type="caution">
    <text evidence="1">The sequence shown here is derived from an EMBL/GenBank/DDBJ whole genome shotgun (WGS) entry which is preliminary data.</text>
</comment>
<evidence type="ECO:0000313" key="2">
    <source>
        <dbReference type="Proteomes" id="UP001200470"/>
    </source>
</evidence>
<gene>
    <name evidence="1" type="ORF">I6E12_07090</name>
</gene>
<proteinExistence type="predicted"/>
<sequence length="114" mass="13265">MQNQKRSWARSVACWNDMKDSLEDAIKIGGNLLASEGNIVEPCDDEEQEIINRANKIEAHLWFDVYRWAIENDRFSARERKLVSNIYISVHRGKKFRKVNQAEGALGLMEKTRL</sequence>
<name>A0ABS9CFP5_9BACT</name>
<accession>A0ABS9CFP5</accession>
<keyword evidence="2" id="KW-1185">Reference proteome</keyword>
<dbReference type="EMBL" id="JADYTN010000013">
    <property type="protein sequence ID" value="MCF2563874.1"/>
    <property type="molecule type" value="Genomic_DNA"/>
</dbReference>
<evidence type="ECO:0000313" key="1">
    <source>
        <dbReference type="EMBL" id="MCF2563874.1"/>
    </source>
</evidence>
<protein>
    <submittedName>
        <fullName evidence="1">Uncharacterized protein</fullName>
    </submittedName>
</protein>
<organism evidence="1 2">
    <name type="scientific">Xylanibacter brevis</name>
    <dbReference type="NCBI Taxonomy" id="83231"/>
    <lineage>
        <taxon>Bacteria</taxon>
        <taxon>Pseudomonadati</taxon>
        <taxon>Bacteroidota</taxon>
        <taxon>Bacteroidia</taxon>
        <taxon>Bacteroidales</taxon>
        <taxon>Prevotellaceae</taxon>
        <taxon>Xylanibacter</taxon>
    </lineage>
</organism>
<reference evidence="1 2" key="1">
    <citation type="submission" date="2020-12" db="EMBL/GenBank/DDBJ databases">
        <title>Whole genome sequences of gut porcine anaerobes.</title>
        <authorList>
            <person name="Kubasova T."/>
            <person name="Jahodarova E."/>
            <person name="Rychlik I."/>
        </authorList>
    </citation>
    <scope>NUCLEOTIDE SEQUENCE [LARGE SCALE GENOMIC DNA]</scope>
    <source>
        <strain evidence="1 2">An925</strain>
    </source>
</reference>